<reference evidence="8" key="1">
    <citation type="submission" date="2022-07" db="EMBL/GenBank/DDBJ databases">
        <title>Phylogenomic reconstructions and comparative analyses of Kickxellomycotina fungi.</title>
        <authorList>
            <person name="Reynolds N.K."/>
            <person name="Stajich J.E."/>
            <person name="Barry K."/>
            <person name="Grigoriev I.V."/>
            <person name="Crous P."/>
            <person name="Smith M.E."/>
        </authorList>
    </citation>
    <scope>NUCLEOTIDE SEQUENCE</scope>
    <source>
        <strain evidence="8">NRRL 3115</strain>
    </source>
</reference>
<keyword evidence="2 5" id="KW-0479">Metal-binding</keyword>
<evidence type="ECO:0000256" key="6">
    <source>
        <dbReference type="RuleBase" id="RU000461"/>
    </source>
</evidence>
<dbReference type="GO" id="GO:0004497">
    <property type="term" value="F:monooxygenase activity"/>
    <property type="evidence" value="ECO:0007669"/>
    <property type="project" value="UniProtKB-KW"/>
</dbReference>
<dbReference type="PRINTS" id="PR00385">
    <property type="entry name" value="P450"/>
</dbReference>
<keyword evidence="7" id="KW-0472">Membrane</keyword>
<dbReference type="SUPFAM" id="SSF48264">
    <property type="entry name" value="Cytochrome P450"/>
    <property type="match status" value="1"/>
</dbReference>
<dbReference type="InterPro" id="IPR050121">
    <property type="entry name" value="Cytochrome_P450_monoxygenase"/>
</dbReference>
<keyword evidence="7" id="KW-1133">Transmembrane helix</keyword>
<keyword evidence="7" id="KW-0812">Transmembrane</keyword>
<dbReference type="PROSITE" id="PS00086">
    <property type="entry name" value="CYTOCHROME_P450"/>
    <property type="match status" value="1"/>
</dbReference>
<evidence type="ECO:0008006" key="10">
    <source>
        <dbReference type="Google" id="ProtNLM"/>
    </source>
</evidence>
<evidence type="ECO:0000256" key="3">
    <source>
        <dbReference type="ARBA" id="ARBA00023002"/>
    </source>
</evidence>
<dbReference type="InterPro" id="IPR036396">
    <property type="entry name" value="Cyt_P450_sf"/>
</dbReference>
<dbReference type="Pfam" id="PF00067">
    <property type="entry name" value="p450"/>
    <property type="match status" value="1"/>
</dbReference>
<comment type="cofactor">
    <cofactor evidence="1 5">
        <name>heme</name>
        <dbReference type="ChEBI" id="CHEBI:30413"/>
    </cofactor>
</comment>
<evidence type="ECO:0000256" key="5">
    <source>
        <dbReference type="PIRSR" id="PIRSR602401-1"/>
    </source>
</evidence>
<organism evidence="8 9">
    <name type="scientific">Coemansia spiralis</name>
    <dbReference type="NCBI Taxonomy" id="417178"/>
    <lineage>
        <taxon>Eukaryota</taxon>
        <taxon>Fungi</taxon>
        <taxon>Fungi incertae sedis</taxon>
        <taxon>Zoopagomycota</taxon>
        <taxon>Kickxellomycotina</taxon>
        <taxon>Kickxellomycetes</taxon>
        <taxon>Kickxellales</taxon>
        <taxon>Kickxellaceae</taxon>
        <taxon>Coemansia</taxon>
    </lineage>
</organism>
<dbReference type="InterPro" id="IPR001128">
    <property type="entry name" value="Cyt_P450"/>
</dbReference>
<feature type="transmembrane region" description="Helical" evidence="7">
    <location>
        <begin position="301"/>
        <end position="326"/>
    </location>
</feature>
<dbReference type="Gene3D" id="1.10.630.10">
    <property type="entry name" value="Cytochrome P450"/>
    <property type="match status" value="1"/>
</dbReference>
<feature type="binding site" description="axial binding residue" evidence="5">
    <location>
        <position position="447"/>
    </location>
    <ligand>
        <name>heme</name>
        <dbReference type="ChEBI" id="CHEBI:30413"/>
    </ligand>
    <ligandPart>
        <name>Fe</name>
        <dbReference type="ChEBI" id="CHEBI:18248"/>
    </ligandPart>
</feature>
<dbReference type="PANTHER" id="PTHR24305:SF235">
    <property type="entry name" value="CYTOCHROME P450 MONOOXYGENASE APDB-RELATED"/>
    <property type="match status" value="1"/>
</dbReference>
<evidence type="ECO:0000313" key="9">
    <source>
        <dbReference type="Proteomes" id="UP001151518"/>
    </source>
</evidence>
<evidence type="ECO:0000256" key="7">
    <source>
        <dbReference type="SAM" id="Phobius"/>
    </source>
</evidence>
<keyword evidence="4 5" id="KW-0408">Iron</keyword>
<dbReference type="GO" id="GO:0020037">
    <property type="term" value="F:heme binding"/>
    <property type="evidence" value="ECO:0007669"/>
    <property type="project" value="InterPro"/>
</dbReference>
<evidence type="ECO:0000256" key="2">
    <source>
        <dbReference type="ARBA" id="ARBA00022723"/>
    </source>
</evidence>
<feature type="transmembrane region" description="Helical" evidence="7">
    <location>
        <begin position="16"/>
        <end position="37"/>
    </location>
</feature>
<dbReference type="PRINTS" id="PR00463">
    <property type="entry name" value="EP450I"/>
</dbReference>
<dbReference type="InterPro" id="IPR002401">
    <property type="entry name" value="Cyt_P450_E_grp-I"/>
</dbReference>
<dbReference type="EMBL" id="JANBTW010000004">
    <property type="protein sequence ID" value="KAJ2680639.1"/>
    <property type="molecule type" value="Genomic_DNA"/>
</dbReference>
<dbReference type="InterPro" id="IPR017972">
    <property type="entry name" value="Cyt_P450_CS"/>
</dbReference>
<protein>
    <recommendedName>
        <fullName evidence="10">Cytochrome P450</fullName>
    </recommendedName>
</protein>
<comment type="similarity">
    <text evidence="6">Belongs to the cytochrome P450 family.</text>
</comment>
<evidence type="ECO:0000313" key="8">
    <source>
        <dbReference type="EMBL" id="KAJ2680639.1"/>
    </source>
</evidence>
<gene>
    <name evidence="8" type="ORF">GGI25_000612</name>
</gene>
<keyword evidence="5 6" id="KW-0349">Heme</keyword>
<dbReference type="PANTHER" id="PTHR24305">
    <property type="entry name" value="CYTOCHROME P450"/>
    <property type="match status" value="1"/>
</dbReference>
<dbReference type="GO" id="GO:0005506">
    <property type="term" value="F:iron ion binding"/>
    <property type="evidence" value="ECO:0007669"/>
    <property type="project" value="InterPro"/>
</dbReference>
<keyword evidence="6" id="KW-0503">Monooxygenase</keyword>
<sequence length="514" mass="58844">MDFDKTVQLIYWCTDWISSNIIFLTLLLLCYLGFSVAKQVHTSPLRHIPGPLPARLTKRYFELISALGGMATNGLKHSRRYGDIYVCQPNGISISDPADIRRVLSTPQFTKHRYYRLLKFTGIDSIMTTMEHDMVSKRRRTLGPYFTTSFVSKMEALIMAHGAQAIIAKWDSQLEESQTCVVNYSETFTLCMFSSVSRLVFGQELLFDNNEQLRWITNSTLFISMRAILQLLPHWLFKILTWPWEHMYTKIATHVENSISERKQLLAQSSDRPVDLLQALLDCEDPKSKMHLSPEQIHAEALLLLIGGIDPIAFTLTWAVHLLMLYPECYKRATDEVRSQFSSLVSYAEARARLPFLEACILETLRLVPVPSVQIPREVPSGGTTIKGHFIPAGTVVFANTWGSHTSEQHWRDPLRFHPERFLEGSSAEIRLRRHSVFTFGYGNRICLGKHLAWFNMLTILANLLLRYDFKLPSTCSRADRSGLPRLMAMTTFLSNKPKYPETDCQLIITKAKS</sequence>
<dbReference type="Proteomes" id="UP001151518">
    <property type="component" value="Unassembled WGS sequence"/>
</dbReference>
<evidence type="ECO:0000256" key="1">
    <source>
        <dbReference type="ARBA" id="ARBA00001971"/>
    </source>
</evidence>
<dbReference type="GO" id="GO:0016705">
    <property type="term" value="F:oxidoreductase activity, acting on paired donors, with incorporation or reduction of molecular oxygen"/>
    <property type="evidence" value="ECO:0007669"/>
    <property type="project" value="InterPro"/>
</dbReference>
<dbReference type="OrthoDB" id="2789670at2759"/>
<name>A0A9W8G7C9_9FUNG</name>
<accession>A0A9W8G7C9</accession>
<comment type="caution">
    <text evidence="8">The sequence shown here is derived from an EMBL/GenBank/DDBJ whole genome shotgun (WGS) entry which is preliminary data.</text>
</comment>
<dbReference type="GO" id="GO:0044550">
    <property type="term" value="P:secondary metabolite biosynthetic process"/>
    <property type="evidence" value="ECO:0007669"/>
    <property type="project" value="UniProtKB-ARBA"/>
</dbReference>
<evidence type="ECO:0000256" key="4">
    <source>
        <dbReference type="ARBA" id="ARBA00023004"/>
    </source>
</evidence>
<proteinExistence type="inferred from homology"/>
<dbReference type="AlphaFoldDB" id="A0A9W8G7C9"/>
<keyword evidence="3 6" id="KW-0560">Oxidoreductase</keyword>